<evidence type="ECO:0000313" key="10">
    <source>
        <dbReference type="EMBL" id="HAZ7490909.1"/>
    </source>
</evidence>
<comment type="cofactor">
    <cofactor evidence="1 6">
        <name>FAD</name>
        <dbReference type="ChEBI" id="CHEBI:57692"/>
    </cofactor>
</comment>
<gene>
    <name evidence="9" type="ORF">BRV02_001480</name>
    <name evidence="14" type="ORF">BTQ06_20535</name>
    <name evidence="15" type="ORF">C9160_06435</name>
    <name evidence="12" type="ORF">GNZ05_11250</name>
    <name evidence="13" type="ORF">GUC01_11675</name>
    <name evidence="10" type="ORF">J8F57_001086</name>
    <name evidence="11" type="ORF">JNA65_05645</name>
</gene>
<dbReference type="SUPFAM" id="SSF54373">
    <property type="entry name" value="FAD-linked reductases, C-terminal domain"/>
    <property type="match status" value="1"/>
</dbReference>
<dbReference type="Proteomes" id="UP000475070">
    <property type="component" value="Unassembled WGS sequence"/>
</dbReference>
<keyword evidence="5 6" id="KW-0560">Oxidoreductase</keyword>
<evidence type="ECO:0000313" key="13">
    <source>
        <dbReference type="EMBL" id="NAG19676.1"/>
    </source>
</evidence>
<evidence type="ECO:0000256" key="1">
    <source>
        <dbReference type="ARBA" id="ARBA00001974"/>
    </source>
</evidence>
<evidence type="ECO:0000256" key="5">
    <source>
        <dbReference type="ARBA" id="ARBA00023002"/>
    </source>
</evidence>
<dbReference type="NCBIfam" id="NF007450">
    <property type="entry name" value="PRK10015.1"/>
    <property type="match status" value="1"/>
</dbReference>
<dbReference type="OMA" id="RIYAYWL"/>
<dbReference type="Pfam" id="PF26311">
    <property type="entry name" value="ETF-QO_FixC_C"/>
    <property type="match status" value="1"/>
</dbReference>
<evidence type="ECO:0000313" key="9">
    <source>
        <dbReference type="EMBL" id="EFG2160437.1"/>
    </source>
</evidence>
<feature type="domain" description="FixC-like C-terminal" evidence="8">
    <location>
        <begin position="368"/>
        <end position="428"/>
    </location>
</feature>
<dbReference type="EMBL" id="WOET01000007">
    <property type="protein sequence ID" value="MUM72733.1"/>
    <property type="molecule type" value="Genomic_DNA"/>
</dbReference>
<dbReference type="InterPro" id="IPR039651">
    <property type="entry name" value="FixC-like"/>
</dbReference>
<evidence type="ECO:0000313" key="19">
    <source>
        <dbReference type="Proteomes" id="UP000490727"/>
    </source>
</evidence>
<comment type="function">
    <text evidence="6">Part of an electron transfer system.</text>
</comment>
<dbReference type="Proteomes" id="UP000534332">
    <property type="component" value="Unassembled WGS sequence"/>
</dbReference>
<evidence type="ECO:0000313" key="11">
    <source>
        <dbReference type="EMBL" id="MBL6233409.1"/>
    </source>
</evidence>
<dbReference type="NCBIfam" id="NF007542">
    <property type="entry name" value="PRK10157.1"/>
    <property type="match status" value="1"/>
</dbReference>
<evidence type="ECO:0000313" key="16">
    <source>
        <dbReference type="Proteomes" id="UP000218543"/>
    </source>
</evidence>
<dbReference type="Proteomes" id="UP000868636">
    <property type="component" value="Unassembled WGS sequence"/>
</dbReference>
<dbReference type="GO" id="GO:0016491">
    <property type="term" value="F:oxidoreductase activity"/>
    <property type="evidence" value="ECO:0007669"/>
    <property type="project" value="UniProtKB-UniRule"/>
</dbReference>
<dbReference type="EMBL" id="DADPIR010000006">
    <property type="protein sequence ID" value="HAZ7490909.1"/>
    <property type="molecule type" value="Genomic_DNA"/>
</dbReference>
<dbReference type="Proteomes" id="UP000490727">
    <property type="component" value="Unassembled WGS sequence"/>
</dbReference>
<sequence length="429" mass="45981">MSEDKFDAIVVGAGVAGSVAALVMARAGLDVLVIERGDSAGCKNMTGGRLYAHTLEAIIPGFAVSAPVERKVTREKISFLTEESAVTLDFHREQPDVPQHASYTVLRNRLDPWLMEQAEQAGAQFIPGVRVDALVREGNKVTGVQAGDDILEANVVILADGVNSMLGRSLGMVPASDPHHYAVGVKEVIGLTPEQINDRFNITGEEGAAWLFAGSPSDGLMGGGFLYTNKDSISLGLVCGLGDIAHAQKSVPQMLEDFKQHPAIRPLISGGKLLEYSAHMVPEGGLAMVPQMVNDGVMIVGDAAGFCLNLGFTVRGMDLAIASAQAAATTVIAAKEREDFSASSLAQYKRELEQSCVMRDMQHFRKIPALIENPRLFSQYPRMVADIMNEMFTIDGKPNQPVRKMIMGHAKKIGLINLLKDGIKGATAL</sequence>
<dbReference type="AlphaFoldDB" id="A0A093DFX5"/>
<dbReference type="Proteomes" id="UP000218543">
    <property type="component" value="Unassembled WGS sequence"/>
</dbReference>
<dbReference type="EMBL" id="JAETYZ010000004">
    <property type="protein sequence ID" value="MBL6233409.1"/>
    <property type="molecule type" value="Genomic_DNA"/>
</dbReference>
<reference evidence="10" key="2">
    <citation type="journal article" date="2018" name="Genome Biol.">
        <title>SKESA: strategic k-mer extension for scrupulous assemblies.</title>
        <authorList>
            <person name="Souvorov A."/>
            <person name="Agarwala R."/>
            <person name="Lipman D.J."/>
        </authorList>
    </citation>
    <scope>NUCLEOTIDE SEQUENCE</scope>
    <source>
        <strain evidence="10">SJP41</strain>
    </source>
</reference>
<evidence type="ECO:0000313" key="21">
    <source>
        <dbReference type="Proteomes" id="UP000615017"/>
    </source>
</evidence>
<protein>
    <recommendedName>
        <fullName evidence="6">Protein FixC</fullName>
    </recommendedName>
</protein>
<reference evidence="9 20" key="6">
    <citation type="submission" date="2020-02" db="EMBL/GenBank/DDBJ databases">
        <authorList>
            <person name="Ashton P.M."/>
            <person name="Dallman T."/>
            <person name="Nair S."/>
            <person name="De Pinna E."/>
            <person name="Peters T."/>
            <person name="Grant K."/>
        </authorList>
    </citation>
    <scope>NUCLEOTIDE SEQUENCE [LARGE SCALE GENOMIC DNA]</scope>
    <source>
        <strain evidence="9 20">188143</strain>
    </source>
</reference>
<evidence type="ECO:0000256" key="3">
    <source>
        <dbReference type="ARBA" id="ARBA00022630"/>
    </source>
</evidence>
<keyword evidence="4 6" id="KW-0274">FAD</keyword>
<dbReference type="InterPro" id="IPR002938">
    <property type="entry name" value="FAD-bd"/>
</dbReference>
<reference evidence="11 21" key="7">
    <citation type="submission" date="2021-01" db="EMBL/GenBank/DDBJ databases">
        <title>Genomes of Escherichia coli STEC strains from raw meat-based diets for companion animals.</title>
        <authorList>
            <person name="Stevens M.J.A."/>
            <person name="Stephan R."/>
        </authorList>
    </citation>
    <scope>NUCLEOTIDE SEQUENCE [LARGE SCALE GENOMIC DNA]</scope>
    <source>
        <strain evidence="11 21">LSC1-58</strain>
    </source>
</reference>
<keyword evidence="3 6" id="KW-0285">Flavoprotein</keyword>
<evidence type="ECO:0000256" key="2">
    <source>
        <dbReference type="ARBA" id="ARBA00006796"/>
    </source>
</evidence>
<proteinExistence type="inferred from homology"/>
<evidence type="ECO:0000256" key="4">
    <source>
        <dbReference type="ARBA" id="ARBA00022827"/>
    </source>
</evidence>
<dbReference type="EMBL" id="RRNI01000005">
    <property type="protein sequence ID" value="TJH23672.1"/>
    <property type="molecule type" value="Genomic_DNA"/>
</dbReference>
<evidence type="ECO:0000313" key="15">
    <source>
        <dbReference type="EMBL" id="TJH23672.1"/>
    </source>
</evidence>
<evidence type="ECO:0000313" key="22">
    <source>
        <dbReference type="Proteomes" id="UP000868636"/>
    </source>
</evidence>
<evidence type="ECO:0000313" key="18">
    <source>
        <dbReference type="Proteomes" id="UP000475070"/>
    </source>
</evidence>
<organism evidence="10 22">
    <name type="scientific">Escherichia coli</name>
    <dbReference type="NCBI Taxonomy" id="562"/>
    <lineage>
        <taxon>Bacteria</taxon>
        <taxon>Pseudomonadati</taxon>
        <taxon>Pseudomonadota</taxon>
        <taxon>Gammaproteobacteria</taxon>
        <taxon>Enterobacterales</taxon>
        <taxon>Enterobacteriaceae</taxon>
        <taxon>Escherichia</taxon>
    </lineage>
</organism>
<dbReference type="Gene3D" id="3.50.50.60">
    <property type="entry name" value="FAD/NAD(P)-binding domain"/>
    <property type="match status" value="1"/>
</dbReference>
<reference evidence="13 18" key="4">
    <citation type="journal article" date="2019" name="Nat. Med.">
        <title>A library of human gut bacterial isolates paired with longitudinal multiomics data enables mechanistic microbiome research.</title>
        <authorList>
            <person name="Poyet M."/>
            <person name="Groussin M."/>
            <person name="Gibbons S.M."/>
            <person name="Avila-Pacheco J."/>
            <person name="Jiang X."/>
            <person name="Kearney S.M."/>
            <person name="Perrotta A.R."/>
            <person name="Berdy B."/>
            <person name="Zhao S."/>
            <person name="Lieberman T.D."/>
            <person name="Swanson P.K."/>
            <person name="Smith M."/>
            <person name="Roesemann S."/>
            <person name="Alexander J.E."/>
            <person name="Rich S.A."/>
            <person name="Livny J."/>
            <person name="Vlamakis H."/>
            <person name="Clish C."/>
            <person name="Bullock K."/>
            <person name="Deik A."/>
            <person name="Scott J."/>
            <person name="Pierce K.A."/>
            <person name="Xavier R.J."/>
            <person name="Alm E.J."/>
        </authorList>
    </citation>
    <scope>NUCLEOTIDE SEQUENCE [LARGE SCALE GENOMIC DNA]</scope>
    <source>
        <strain evidence="13 18">BIOML-A112</strain>
    </source>
</reference>
<dbReference type="Pfam" id="PF01494">
    <property type="entry name" value="FAD_binding_3"/>
    <property type="match status" value="1"/>
</dbReference>
<evidence type="ECO:0000313" key="12">
    <source>
        <dbReference type="EMBL" id="MUM72733.1"/>
    </source>
</evidence>
<dbReference type="InterPro" id="IPR059103">
    <property type="entry name" value="FixC-like_C"/>
</dbReference>
<dbReference type="GO" id="GO:0071949">
    <property type="term" value="F:FAD binding"/>
    <property type="evidence" value="ECO:0007669"/>
    <property type="project" value="UniProtKB-UniRule"/>
</dbReference>
<dbReference type="PRINTS" id="PR00420">
    <property type="entry name" value="RNGMNOXGNASE"/>
</dbReference>
<dbReference type="InterPro" id="IPR036188">
    <property type="entry name" value="FAD/NAD-bd_sf"/>
</dbReference>
<accession>A0A093DFX5</accession>
<evidence type="ECO:0000313" key="17">
    <source>
        <dbReference type="Proteomes" id="UP000306700"/>
    </source>
</evidence>
<dbReference type="EMBL" id="MRVZ01000078">
    <property type="protein sequence ID" value="PAU19152.1"/>
    <property type="molecule type" value="Genomic_DNA"/>
</dbReference>
<name>A0A093DFX5_ECOLX</name>
<evidence type="ECO:0000259" key="7">
    <source>
        <dbReference type="Pfam" id="PF01494"/>
    </source>
</evidence>
<reference evidence="12 19" key="5">
    <citation type="submission" date="2019-11" db="EMBL/GenBank/DDBJ databases">
        <title>Whole genome sequence analysis of environmental Escherichia coli from the feces of straw-necked ibis (Threskiornis spinicollis) nesting on inland wetlands.</title>
        <authorList>
            <person name="Wyrsch E.R."/>
            <person name="Roy Chowdhury P."/>
            <person name="Wallis L."/>
            <person name="Cummins M.L."/>
            <person name="Zingali T."/>
            <person name="Brandis K.J."/>
            <person name="Djordjevic S.P."/>
        </authorList>
    </citation>
    <scope>NUCLEOTIDE SEQUENCE [LARGE SCALE GENOMIC DNA]</scope>
    <source>
        <strain evidence="12 19">IBS12</strain>
    </source>
</reference>
<dbReference type="PANTHER" id="PTHR43624">
    <property type="entry name" value="ELECTRON TRANSFER FLAVOPROTEIN-QUINONE OXIDOREDUCTASE YDIS-RELATED"/>
    <property type="match status" value="1"/>
</dbReference>
<dbReference type="EMBL" id="WXKQ01000007">
    <property type="protein sequence ID" value="NAG19676.1"/>
    <property type="molecule type" value="Genomic_DNA"/>
</dbReference>
<reference evidence="14 16" key="1">
    <citation type="submission" date="2016-12" db="EMBL/GenBank/DDBJ databases">
        <title>Real-Time Genomic Investigation Underlying the Public Health Response to a Shiga Toxin-Producing Escherichia Coli O26:H11 Outbreak in a Nursery.</title>
        <authorList>
            <person name="Ferdous M."/>
            <person name="Moran-Gilad J."/>
            <person name="Rossen J.W."/>
            <person name="Gdalevich M."/>
        </authorList>
    </citation>
    <scope>NUCLEOTIDE SEQUENCE [LARGE SCALE GENOMIC DNA]</scope>
    <source>
        <strain evidence="14 16">STEC 514-2</strain>
    </source>
</reference>
<dbReference type="Proteomes" id="UP000615017">
    <property type="component" value="Unassembled WGS sequence"/>
</dbReference>
<dbReference type="PANTHER" id="PTHR43624:SF2">
    <property type="entry name" value="ELECTRON TRANSFER FLAVOPROTEIN-QUINONE OXIDOREDUCTASE YDIS-RELATED"/>
    <property type="match status" value="1"/>
</dbReference>
<dbReference type="Proteomes" id="UP000306700">
    <property type="component" value="Unassembled WGS sequence"/>
</dbReference>
<comment type="caution">
    <text evidence="10">The sequence shown here is derived from an EMBL/GenBank/DDBJ whole genome shotgun (WGS) entry which is preliminary data.</text>
</comment>
<dbReference type="RefSeq" id="WP_001287813.1">
    <property type="nucleotide sequence ID" value="NZ_AP021890.1"/>
</dbReference>
<reference evidence="15 17" key="3">
    <citation type="submission" date="2018-12" db="EMBL/GenBank/DDBJ databases">
        <title>Food and Water Safety Consortium.</title>
        <authorList>
            <person name="Tyson S."/>
            <person name="Peterson C.-L."/>
            <person name="Olson A."/>
            <person name="Tyler S."/>
            <person name="Cabral J."/>
            <person name="Lynch T."/>
            <person name="Knox N."/>
            <person name="Van Domselaar G."/>
            <person name="Graham M."/>
        </authorList>
    </citation>
    <scope>NUCLEOTIDE SEQUENCE [LARGE SCALE GENOMIC DNA]</scope>
    <source>
        <strain evidence="15 17">FWSEC0384</strain>
    </source>
</reference>
<evidence type="ECO:0000313" key="14">
    <source>
        <dbReference type="EMBL" id="PAU19152.1"/>
    </source>
</evidence>
<evidence type="ECO:0000313" key="20">
    <source>
        <dbReference type="Proteomes" id="UP000534332"/>
    </source>
</evidence>
<reference evidence="10" key="8">
    <citation type="submission" date="2021-03" db="EMBL/GenBank/DDBJ databases">
        <authorList>
            <consortium name="NCBI Pathogen Detection Project"/>
        </authorList>
    </citation>
    <scope>NUCLEOTIDE SEQUENCE</scope>
    <source>
        <strain evidence="10">SJP41</strain>
    </source>
</reference>
<evidence type="ECO:0000259" key="8">
    <source>
        <dbReference type="Pfam" id="PF26311"/>
    </source>
</evidence>
<feature type="domain" description="FAD-binding" evidence="7">
    <location>
        <begin position="6"/>
        <end position="183"/>
    </location>
</feature>
<dbReference type="EMBL" id="AASSGK010000006">
    <property type="protein sequence ID" value="EFG2160437.1"/>
    <property type="molecule type" value="Genomic_DNA"/>
</dbReference>
<evidence type="ECO:0000256" key="6">
    <source>
        <dbReference type="RuleBase" id="RU366069"/>
    </source>
</evidence>
<comment type="similarity">
    <text evidence="2 6">Belongs to the ETF-QO/FixC family.</text>
</comment>
<dbReference type="SUPFAM" id="SSF51905">
    <property type="entry name" value="FAD/NAD(P)-binding domain"/>
    <property type="match status" value="1"/>
</dbReference>